<dbReference type="HOGENOM" id="CLU_1895063_0_0_11"/>
<comment type="caution">
    <text evidence="1">The sequence shown here is derived from an EMBL/GenBank/DDBJ whole genome shotgun (WGS) entry which is preliminary data.</text>
</comment>
<evidence type="ECO:0000313" key="2">
    <source>
        <dbReference type="Proteomes" id="UP000281594"/>
    </source>
</evidence>
<proteinExistence type="predicted"/>
<reference evidence="1 2" key="1">
    <citation type="journal article" date="2018" name="J. Biol. Chem.">
        <title>Discovery of the actinoplanic acid pathway in Streptomyces rapamycinicus reveals a genetically conserved synergism with rapamycin.</title>
        <authorList>
            <person name="Mrak P."/>
            <person name="Krastel P."/>
            <person name="Pivk Lukancic P."/>
            <person name="Tao J."/>
            <person name="Pistorius D."/>
            <person name="Moore C.M."/>
        </authorList>
    </citation>
    <scope>NUCLEOTIDE SEQUENCE [LARGE SCALE GENOMIC DNA]</scope>
    <source>
        <strain evidence="1 2">NRRL 5491</strain>
    </source>
</reference>
<dbReference type="KEGG" id="src:M271_34600"/>
<dbReference type="AlphaFoldDB" id="A0A0A0NFP1"/>
<gene>
    <name evidence="1" type="ORF">D3C57_109045</name>
</gene>
<accession>A0A0A0NFP1</accession>
<name>A0A0A0NFP1_STRRN</name>
<dbReference type="Proteomes" id="UP000281594">
    <property type="component" value="Unassembled WGS sequence"/>
</dbReference>
<evidence type="ECO:0000313" key="1">
    <source>
        <dbReference type="EMBL" id="RLV78512.1"/>
    </source>
</evidence>
<organism evidence="1 2">
    <name type="scientific">Streptomyces rapamycinicus (strain ATCC 29253 / DSM 41530 / NRRL 5491 / AYB-994)</name>
    <name type="common">Streptomyces hygroscopicus (strain ATCC 29253)</name>
    <dbReference type="NCBI Taxonomy" id="1343740"/>
    <lineage>
        <taxon>Bacteria</taxon>
        <taxon>Bacillati</taxon>
        <taxon>Actinomycetota</taxon>
        <taxon>Actinomycetes</taxon>
        <taxon>Kitasatosporales</taxon>
        <taxon>Streptomycetaceae</taxon>
        <taxon>Streptomyces</taxon>
        <taxon>Streptomyces violaceusniger group</taxon>
    </lineage>
</organism>
<dbReference type="EMBL" id="QYCY01000001">
    <property type="protein sequence ID" value="RLV78512.1"/>
    <property type="molecule type" value="Genomic_DNA"/>
</dbReference>
<dbReference type="STRING" id="1343740.M271_34600"/>
<protein>
    <submittedName>
        <fullName evidence="1">Uncharacterized protein</fullName>
    </submittedName>
</protein>
<sequence length="134" mass="14990">MIMSYAIEITRSVVSYRTPTGVTPTDGRYGGEWMEGESRLIESPSTVCEAYDGCDAEWWEGDVIAWAVDRIDRTGVTDPSAYPIGDAVPEHAWLHGQYEDLYEGDAKVTETSVRLTGDWSPQQRAKVFNKVSHL</sequence>